<evidence type="ECO:0000313" key="1">
    <source>
        <dbReference type="EMBL" id="KCW83459.1"/>
    </source>
</evidence>
<organism evidence="1">
    <name type="scientific">Eucalyptus grandis</name>
    <name type="common">Flooded gum</name>
    <dbReference type="NCBI Taxonomy" id="71139"/>
    <lineage>
        <taxon>Eukaryota</taxon>
        <taxon>Viridiplantae</taxon>
        <taxon>Streptophyta</taxon>
        <taxon>Embryophyta</taxon>
        <taxon>Tracheophyta</taxon>
        <taxon>Spermatophyta</taxon>
        <taxon>Magnoliopsida</taxon>
        <taxon>eudicotyledons</taxon>
        <taxon>Gunneridae</taxon>
        <taxon>Pentapetalae</taxon>
        <taxon>rosids</taxon>
        <taxon>malvids</taxon>
        <taxon>Myrtales</taxon>
        <taxon>Myrtaceae</taxon>
        <taxon>Myrtoideae</taxon>
        <taxon>Eucalypteae</taxon>
        <taxon>Eucalyptus</taxon>
    </lineage>
</organism>
<name>A0A059CZ41_EUCGR</name>
<reference evidence="1" key="1">
    <citation type="submission" date="2013-07" db="EMBL/GenBank/DDBJ databases">
        <title>The genome of Eucalyptus grandis.</title>
        <authorList>
            <person name="Schmutz J."/>
            <person name="Hayes R."/>
            <person name="Myburg A."/>
            <person name="Tuskan G."/>
            <person name="Grattapaglia D."/>
            <person name="Rokhsar D.S."/>
        </authorList>
    </citation>
    <scope>NUCLEOTIDE SEQUENCE</scope>
    <source>
        <tissue evidence="1">Leaf extractions</tissue>
    </source>
</reference>
<gene>
    <name evidence="1" type="ORF">EUGRSUZ_B00378</name>
</gene>
<protein>
    <submittedName>
        <fullName evidence="1">Uncharacterized protein</fullName>
    </submittedName>
</protein>
<proteinExistence type="predicted"/>
<sequence>MNRRTSLIYSSRQTLRYIISTKENHGYDTSREEHASDSKLNRKTKRIELEQRITSGENRPIYLCFMSIRRKGKKSNFYGRFYLEVRSQGEK</sequence>
<dbReference type="Gramene" id="KCW83459">
    <property type="protein sequence ID" value="KCW83459"/>
    <property type="gene ID" value="EUGRSUZ_B00378"/>
</dbReference>
<accession>A0A059CZ41</accession>
<dbReference type="AlphaFoldDB" id="A0A059CZ41"/>
<dbReference type="InParanoid" id="A0A059CZ41"/>
<dbReference type="EMBL" id="KK198754">
    <property type="protein sequence ID" value="KCW83459.1"/>
    <property type="molecule type" value="Genomic_DNA"/>
</dbReference>